<sequence>MITSNHTSRRKVKAYIWKPKNDIKVSEIARCIRFITNPICLDASLIDPDCLRHFEVTMI</sequence>
<organism evidence="1">
    <name type="scientific">Dyadobacter sp. 676</name>
    <dbReference type="NCBI Taxonomy" id="3088362"/>
    <lineage>
        <taxon>Bacteria</taxon>
        <taxon>Pseudomonadati</taxon>
        <taxon>Bacteroidota</taxon>
        <taxon>Cytophagia</taxon>
        <taxon>Cytophagales</taxon>
        <taxon>Spirosomataceae</taxon>
        <taxon>Dyadobacter</taxon>
    </lineage>
</organism>
<proteinExistence type="predicted"/>
<dbReference type="EMBL" id="CP159289">
    <property type="protein sequence ID" value="XCH25710.1"/>
    <property type="molecule type" value="Genomic_DNA"/>
</dbReference>
<accession>A0AAU8FP15</accession>
<protein>
    <submittedName>
        <fullName evidence="1">Uncharacterized protein</fullName>
    </submittedName>
</protein>
<name>A0AAU8FP15_9BACT</name>
<dbReference type="RefSeq" id="WP_353721008.1">
    <property type="nucleotide sequence ID" value="NZ_CP159289.1"/>
</dbReference>
<reference evidence="1" key="1">
    <citation type="submission" date="2024-06" db="EMBL/GenBank/DDBJ databases">
        <title>Sequencing and assembly of the genome of Dyadobacter sp. strain 676, a symbiont of Cyamopsis tetragonoloba.</title>
        <authorList>
            <person name="Guro P."/>
            <person name="Sazanova A."/>
            <person name="Kuznetsova I."/>
            <person name="Belimov A."/>
            <person name="Safronova V."/>
        </authorList>
    </citation>
    <scope>NUCLEOTIDE SEQUENCE</scope>
    <source>
        <strain evidence="1">676</strain>
    </source>
</reference>
<dbReference type="AlphaFoldDB" id="A0AAU8FP15"/>
<gene>
    <name evidence="1" type="ORF">ABV298_04585</name>
</gene>
<evidence type="ECO:0000313" key="1">
    <source>
        <dbReference type="EMBL" id="XCH25710.1"/>
    </source>
</evidence>